<feature type="compositionally biased region" description="Polar residues" evidence="29">
    <location>
        <begin position="426"/>
        <end position="440"/>
    </location>
</feature>
<comment type="catalytic activity">
    <reaction evidence="23">
        <text>UDP-alpha-D-xylose + an N-acylsphing-4-enine = a beta-D-xylosyl-(1&lt;-&gt;1')-N-acylsphing-4-enine + UDP + H(+)</text>
        <dbReference type="Rhea" id="RHEA:70243"/>
        <dbReference type="ChEBI" id="CHEBI:15378"/>
        <dbReference type="ChEBI" id="CHEBI:52639"/>
        <dbReference type="ChEBI" id="CHEBI:57632"/>
        <dbReference type="ChEBI" id="CHEBI:58223"/>
        <dbReference type="ChEBI" id="CHEBI:189068"/>
    </reaction>
    <physiologicalReaction direction="left-to-right" evidence="23">
        <dbReference type="Rhea" id="RHEA:70244"/>
    </physiologicalReaction>
</comment>
<dbReference type="Gene3D" id="3.90.550.10">
    <property type="entry name" value="Spore Coat Polysaccharide Biosynthesis Protein SpsA, Chain A"/>
    <property type="match status" value="1"/>
</dbReference>
<dbReference type="PROSITE" id="PS50118">
    <property type="entry name" value="HMG_BOX_2"/>
    <property type="match status" value="1"/>
</dbReference>
<dbReference type="Proteomes" id="UP000075884">
    <property type="component" value="Unassembled WGS sequence"/>
</dbReference>
<evidence type="ECO:0000256" key="29">
    <source>
        <dbReference type="SAM" id="MobiDB-lite"/>
    </source>
</evidence>
<evidence type="ECO:0000256" key="2">
    <source>
        <dbReference type="ARBA" id="ARBA00004653"/>
    </source>
</evidence>
<feature type="compositionally biased region" description="Gly residues" evidence="29">
    <location>
        <begin position="764"/>
        <end position="799"/>
    </location>
</feature>
<dbReference type="InterPro" id="IPR036910">
    <property type="entry name" value="HMG_box_dom_sf"/>
</dbReference>
<dbReference type="SMART" id="SM00398">
    <property type="entry name" value="HMG"/>
    <property type="match status" value="1"/>
</dbReference>
<dbReference type="Pfam" id="PF13506">
    <property type="entry name" value="Glyco_transf_21"/>
    <property type="match status" value="1"/>
</dbReference>
<keyword evidence="33" id="KW-1185">Reference proteome</keyword>
<keyword evidence="18 28" id="KW-0238">DNA-binding</keyword>
<evidence type="ECO:0000256" key="22">
    <source>
        <dbReference type="ARBA" id="ARBA00023242"/>
    </source>
</evidence>
<dbReference type="PANTHER" id="PTHR12726">
    <property type="entry name" value="CERAMIDE GLUCOSYLTRANSFERASE"/>
    <property type="match status" value="1"/>
</dbReference>
<dbReference type="InterPro" id="IPR013558">
    <property type="entry name" value="CTNNB1-bd_N"/>
</dbReference>
<evidence type="ECO:0000313" key="32">
    <source>
        <dbReference type="EnsemblMetazoa" id="ADIR000551-PA"/>
    </source>
</evidence>
<feature type="region of interest" description="Disordered" evidence="29">
    <location>
        <begin position="758"/>
        <end position="836"/>
    </location>
</feature>
<dbReference type="FunFam" id="4.10.900.10:FF:000011">
    <property type="entry name" value="Pangolin, isoform Q"/>
    <property type="match status" value="1"/>
</dbReference>
<dbReference type="VEuPathDB" id="VectorBase:ADIR000551"/>
<dbReference type="InterPro" id="IPR025993">
    <property type="entry name" value="Ceramide_glucosylTrfase"/>
</dbReference>
<comment type="similarity">
    <text evidence="5">Belongs to the TCF/LEF family.</text>
</comment>
<feature type="region of interest" description="Disordered" evidence="29">
    <location>
        <begin position="502"/>
        <end position="549"/>
    </location>
</feature>
<evidence type="ECO:0000256" key="10">
    <source>
        <dbReference type="ARBA" id="ARBA00022679"/>
    </source>
</evidence>
<evidence type="ECO:0000256" key="7">
    <source>
        <dbReference type="ARBA" id="ARBA00012699"/>
    </source>
</evidence>
<dbReference type="Gene3D" id="1.10.30.10">
    <property type="entry name" value="High mobility group box domain"/>
    <property type="match status" value="1"/>
</dbReference>
<keyword evidence="17" id="KW-0443">Lipid metabolism</keyword>
<dbReference type="InterPro" id="IPR029044">
    <property type="entry name" value="Nucleotide-diphossugar_trans"/>
</dbReference>
<reference evidence="32" key="2">
    <citation type="submission" date="2020-05" db="UniProtKB">
        <authorList>
            <consortium name="EnsemblMetazoa"/>
        </authorList>
    </citation>
    <scope>IDENTIFICATION</scope>
    <source>
        <strain evidence="32">WRAIR2</strain>
    </source>
</reference>
<feature type="transmembrane region" description="Helical" evidence="30">
    <location>
        <begin position="318"/>
        <end position="338"/>
    </location>
</feature>
<dbReference type="SUPFAM" id="SSF47095">
    <property type="entry name" value="HMG-box"/>
    <property type="match status" value="1"/>
</dbReference>
<keyword evidence="22 28" id="KW-0539">Nucleus</keyword>
<dbReference type="FunFam" id="1.10.30.10:FF:000001">
    <property type="entry name" value="transcription factor 7 isoform X2"/>
    <property type="match status" value="1"/>
</dbReference>
<dbReference type="GO" id="GO:0008120">
    <property type="term" value="F:ceramide glucosyltransferase activity"/>
    <property type="evidence" value="ECO:0007669"/>
    <property type="project" value="UniProtKB-EC"/>
</dbReference>
<dbReference type="Gene3D" id="4.10.900.10">
    <property type="entry name" value="TCF3-CBD (Catenin binding domain)"/>
    <property type="match status" value="1"/>
</dbReference>
<dbReference type="GO" id="GO:0005667">
    <property type="term" value="C:transcription regulator complex"/>
    <property type="evidence" value="ECO:0007669"/>
    <property type="project" value="UniProtKB-ARBA"/>
</dbReference>
<keyword evidence="10" id="KW-0808">Transferase</keyword>
<protein>
    <recommendedName>
        <fullName evidence="7">ceramide glucosyltransferase</fullName>
        <ecNumber evidence="7">2.4.1.80</ecNumber>
    </recommendedName>
    <alternativeName>
        <fullName evidence="27">dTCF</fullName>
    </alternativeName>
</protein>
<dbReference type="CDD" id="cd21996">
    <property type="entry name" value="HMG-box_TCF7-like"/>
    <property type="match status" value="1"/>
</dbReference>
<keyword evidence="11" id="KW-0879">Wnt signaling pathway</keyword>
<dbReference type="GO" id="GO:0001222">
    <property type="term" value="F:transcription corepressor binding"/>
    <property type="evidence" value="ECO:0007669"/>
    <property type="project" value="UniProtKB-ARBA"/>
</dbReference>
<keyword evidence="13" id="KW-0217">Developmental protein</keyword>
<dbReference type="GO" id="GO:0035277">
    <property type="term" value="P:spiracle morphogenesis, open tracheal system"/>
    <property type="evidence" value="ECO:0007669"/>
    <property type="project" value="UniProtKB-ARBA"/>
</dbReference>
<keyword evidence="8" id="KW-0444">Lipid biosynthesis</keyword>
<dbReference type="GO" id="GO:0007367">
    <property type="term" value="P:segment polarity determination"/>
    <property type="evidence" value="ECO:0007669"/>
    <property type="project" value="UniProtKB-KW"/>
</dbReference>
<sequence>MSPTMITIIHCLAIGILIFWCGKWIIHLTAITYGKVKLHKKASQQPRETPYPSVSILKPLMGVDPNLQSNLETFFLMDYPVYELLFCIESPDDPAIEMVNRLCDKYPGIEAKLLVGGSNVGVNPKINNLYPGYMQARYELLMISDAGIRMKSDTLTDMVNHMTEKVGLVHQMPFVCDREGFAAAFEKIYFGTVQSRIYLCADLLGINCHTGMSCLMRKDVLDQLGGVQAFGCYLAEDFFLAKAFHDRKWKLTISSQPAWQNSGICDISSFQARLTRWAKLRVAMVPTTILLEPMSECVIVGMFACGAAKVLFRWNPLVFFLIHTLVWFLSDWVLLSIIQNGALPFNKFTFFVGWAFREISGPYLFFNALWNPAIRWRTRVYKLAWGGVAYELTSQIKSWRESAAKLSTISYRKRRREDARLDVQKMPNTSENSHSGSTSTAAVAAAAAAAANAGDDLGSTDEVKVFKDEGDREDEKASSENLLEEKFNLIDLTESAENLVKNSSARQDLSPPYVPATRSAPTPTGSATGGGSGGTSSAGKLNSPDHSPGFSGMGYLPPYQYSSGTASALQAAGSMGKSALGLSQFFCNEDPLSNPPPAHCGILPYQLDSKAIGLTARQSLYSFSTSQYPYPSILSSNMLPVPPSWHTPSMYSTAPSFRNSYPSSLQIYTTLASDLYSRYQSSQSLLNSVHSHNVLNQSLQQVKQESGVVGLVGAGAPGIGQDIGVGHNYSVRQHGLSPGSKSVSVDLPQELTNRFGRAQSVGSTGSGGGGGGGGGGSAGGGSGSVIGIGNGASSGGSSGSGTASGSSKKKCAAERAHQQQQQQTHQQNQQQPNRPHIKKPLNAFMLYMKEMRAKVVAECTLKESAAINQILGRKWHSLSRDEQSVYYDKARQERQLHMEMYPGWTARDNYGYGSKKKRKAKKKDQLGSEPPSRRKKICIRNEESDNYDGSRMSDEYMGSYGTVV</sequence>
<feature type="region of interest" description="Disordered" evidence="29">
    <location>
        <begin position="907"/>
        <end position="952"/>
    </location>
</feature>
<keyword evidence="20" id="KW-0010">Activator</keyword>
<keyword evidence="21" id="KW-0804">Transcription</keyword>
<comment type="subcellular location">
    <subcellularLocation>
        <location evidence="2">Golgi apparatus membrane</location>
        <topology evidence="2">Multi-pass membrane protein</topology>
    </subcellularLocation>
    <subcellularLocation>
        <location evidence="1">Nucleus</location>
    </subcellularLocation>
</comment>
<keyword evidence="19 30" id="KW-0472">Membrane</keyword>
<evidence type="ECO:0000256" key="30">
    <source>
        <dbReference type="SAM" id="Phobius"/>
    </source>
</evidence>
<evidence type="ECO:0000256" key="28">
    <source>
        <dbReference type="PROSITE-ProRule" id="PRU00267"/>
    </source>
</evidence>
<feature type="region of interest" description="Disordered" evidence="29">
    <location>
        <begin position="420"/>
        <end position="440"/>
    </location>
</feature>
<name>A0A182MYU6_9DIPT</name>
<comment type="catalytic activity">
    <reaction evidence="24">
        <text>N-(9Z-octadecenoyl)-sphing-4-enine + UDP-alpha-D-xylose = beta-D-xylosyl-(1&lt;-&gt;1')-N-(9Z-octadecenoyl)-sphing-4-enine + UDP + H(+)</text>
        <dbReference type="Rhea" id="RHEA:70247"/>
        <dbReference type="ChEBI" id="CHEBI:15378"/>
        <dbReference type="ChEBI" id="CHEBI:57632"/>
        <dbReference type="ChEBI" id="CHEBI:58223"/>
        <dbReference type="ChEBI" id="CHEBI:77996"/>
        <dbReference type="ChEBI" id="CHEBI:189081"/>
    </reaction>
    <physiologicalReaction direction="left-to-right" evidence="24">
        <dbReference type="Rhea" id="RHEA:70248"/>
    </physiologicalReaction>
</comment>
<evidence type="ECO:0000256" key="21">
    <source>
        <dbReference type="ARBA" id="ARBA00023163"/>
    </source>
</evidence>
<dbReference type="GO" id="GO:0016055">
    <property type="term" value="P:Wnt signaling pathway"/>
    <property type="evidence" value="ECO:0007669"/>
    <property type="project" value="UniProtKB-KW"/>
</dbReference>
<keyword evidence="16" id="KW-0333">Golgi apparatus</keyword>
<feature type="domain" description="HMG box" evidence="31">
    <location>
        <begin position="837"/>
        <end position="905"/>
    </location>
</feature>
<evidence type="ECO:0000256" key="1">
    <source>
        <dbReference type="ARBA" id="ARBA00004123"/>
    </source>
</evidence>
<dbReference type="GO" id="GO:0006679">
    <property type="term" value="P:glucosylceramide biosynthetic process"/>
    <property type="evidence" value="ECO:0007669"/>
    <property type="project" value="TreeGrafter"/>
</dbReference>
<evidence type="ECO:0000256" key="27">
    <source>
        <dbReference type="ARBA" id="ARBA00080285"/>
    </source>
</evidence>
<dbReference type="PANTHER" id="PTHR12726:SF0">
    <property type="entry name" value="CERAMIDE GLUCOSYLTRANSFERASE"/>
    <property type="match status" value="1"/>
</dbReference>
<evidence type="ECO:0000256" key="16">
    <source>
        <dbReference type="ARBA" id="ARBA00023034"/>
    </source>
</evidence>
<dbReference type="GO" id="GO:0005634">
    <property type="term" value="C:nucleus"/>
    <property type="evidence" value="ECO:0007669"/>
    <property type="project" value="UniProtKB-SubCell"/>
</dbReference>
<dbReference type="AlphaFoldDB" id="A0A182MYU6"/>
<evidence type="ECO:0000256" key="18">
    <source>
        <dbReference type="ARBA" id="ARBA00023125"/>
    </source>
</evidence>
<dbReference type="InterPro" id="IPR009071">
    <property type="entry name" value="HMG_box_dom"/>
</dbReference>
<dbReference type="GO" id="GO:0072091">
    <property type="term" value="P:regulation of stem cell proliferation"/>
    <property type="evidence" value="ECO:0007669"/>
    <property type="project" value="UniProtKB-ARBA"/>
</dbReference>
<dbReference type="EC" id="2.4.1.80" evidence="7"/>
<feature type="transmembrane region" description="Helical" evidence="30">
    <location>
        <begin position="6"/>
        <end position="31"/>
    </location>
</feature>
<dbReference type="GO" id="GO:0007500">
    <property type="term" value="P:mesodermal cell fate determination"/>
    <property type="evidence" value="ECO:0007669"/>
    <property type="project" value="UniProtKB-ARBA"/>
</dbReference>
<evidence type="ECO:0000256" key="26">
    <source>
        <dbReference type="ARBA" id="ARBA00061799"/>
    </source>
</evidence>
<dbReference type="CDD" id="cd02520">
    <property type="entry name" value="Glucosylceramide_synthase"/>
    <property type="match status" value="1"/>
</dbReference>
<dbReference type="GO" id="GO:0019900">
    <property type="term" value="F:kinase binding"/>
    <property type="evidence" value="ECO:0007669"/>
    <property type="project" value="UniProtKB-ARBA"/>
</dbReference>
<evidence type="ECO:0000256" key="17">
    <source>
        <dbReference type="ARBA" id="ARBA00023098"/>
    </source>
</evidence>
<comment type="pathway">
    <text evidence="4">Sphingolipid metabolism.</text>
</comment>
<reference evidence="33" key="1">
    <citation type="submission" date="2013-03" db="EMBL/GenBank/DDBJ databases">
        <title>The Genome Sequence of Anopheles dirus WRAIR2.</title>
        <authorList>
            <consortium name="The Broad Institute Genomics Platform"/>
            <person name="Neafsey D.E."/>
            <person name="Walton C."/>
            <person name="Walker B."/>
            <person name="Young S.K."/>
            <person name="Zeng Q."/>
            <person name="Gargeya S."/>
            <person name="Fitzgerald M."/>
            <person name="Haas B."/>
            <person name="Abouelleil A."/>
            <person name="Allen A.W."/>
            <person name="Alvarado L."/>
            <person name="Arachchi H.M."/>
            <person name="Berlin A.M."/>
            <person name="Chapman S.B."/>
            <person name="Gainer-Dewar J."/>
            <person name="Goldberg J."/>
            <person name="Griggs A."/>
            <person name="Gujja S."/>
            <person name="Hansen M."/>
            <person name="Howarth C."/>
            <person name="Imamovic A."/>
            <person name="Ireland A."/>
            <person name="Larimer J."/>
            <person name="McCowan C."/>
            <person name="Murphy C."/>
            <person name="Pearson M."/>
            <person name="Poon T.W."/>
            <person name="Priest M."/>
            <person name="Roberts A."/>
            <person name="Saif S."/>
            <person name="Shea T."/>
            <person name="Sisk P."/>
            <person name="Sykes S."/>
            <person name="Wortman J."/>
            <person name="Nusbaum C."/>
            <person name="Birren B."/>
        </authorList>
    </citation>
    <scope>NUCLEOTIDE SEQUENCE [LARGE SCALE GENOMIC DNA]</scope>
    <source>
        <strain evidence="33">WRAIR2</strain>
    </source>
</reference>
<dbReference type="GO" id="GO:0045892">
    <property type="term" value="P:negative regulation of DNA-templated transcription"/>
    <property type="evidence" value="ECO:0007669"/>
    <property type="project" value="UniProtKB-ARBA"/>
</dbReference>
<comment type="similarity">
    <text evidence="6">Belongs to the glycosyltransferase 2 family.</text>
</comment>
<evidence type="ECO:0000256" key="12">
    <source>
        <dbReference type="ARBA" id="ARBA00022692"/>
    </source>
</evidence>
<dbReference type="SUPFAM" id="SSF53448">
    <property type="entry name" value="Nucleotide-diphospho-sugar transferases"/>
    <property type="match status" value="1"/>
</dbReference>
<evidence type="ECO:0000256" key="13">
    <source>
        <dbReference type="ARBA" id="ARBA00022716"/>
    </source>
</evidence>
<evidence type="ECO:0000256" key="15">
    <source>
        <dbReference type="ARBA" id="ARBA00023015"/>
    </source>
</evidence>
<evidence type="ECO:0000256" key="5">
    <source>
        <dbReference type="ARBA" id="ARBA00006569"/>
    </source>
</evidence>
<keyword evidence="12 30" id="KW-0812">Transmembrane</keyword>
<evidence type="ECO:0000256" key="8">
    <source>
        <dbReference type="ARBA" id="ARBA00022516"/>
    </source>
</evidence>
<evidence type="ECO:0000313" key="33">
    <source>
        <dbReference type="Proteomes" id="UP000075884"/>
    </source>
</evidence>
<dbReference type="Pfam" id="PF00505">
    <property type="entry name" value="HMG_box"/>
    <property type="match status" value="1"/>
</dbReference>
<dbReference type="InterPro" id="IPR027397">
    <property type="entry name" value="Catenin-bd_sf"/>
</dbReference>
<evidence type="ECO:0000256" key="23">
    <source>
        <dbReference type="ARBA" id="ARBA00047869"/>
    </source>
</evidence>
<comment type="function">
    <text evidence="25">Segment polarity protein. Functions together with arm to transduce the Wingless (Wg) signal in embryos and in developing adult tissues. Acts as a transcriptional activator, but in the absence of arm, it binds to gro and acts as a transcriptional repressor of wg-responsive genes.</text>
</comment>
<dbReference type="GO" id="GO:0010628">
    <property type="term" value="P:positive regulation of gene expression"/>
    <property type="evidence" value="ECO:0007669"/>
    <property type="project" value="UniProtKB-ARBA"/>
</dbReference>
<evidence type="ECO:0000256" key="3">
    <source>
        <dbReference type="ARBA" id="ARBA00004760"/>
    </source>
</evidence>
<accession>A0A182MYU6</accession>
<evidence type="ECO:0000256" key="4">
    <source>
        <dbReference type="ARBA" id="ARBA00004991"/>
    </source>
</evidence>
<comment type="pathway">
    <text evidence="3">Lipid metabolism; sphingolipid metabolism.</text>
</comment>
<evidence type="ECO:0000256" key="6">
    <source>
        <dbReference type="ARBA" id="ARBA00006739"/>
    </source>
</evidence>
<proteinExistence type="inferred from homology"/>
<dbReference type="STRING" id="7168.A0A182MYU6"/>
<keyword evidence="14 30" id="KW-1133">Transmembrane helix</keyword>
<organism evidence="32 33">
    <name type="scientific">Anopheles dirus</name>
    <dbReference type="NCBI Taxonomy" id="7168"/>
    <lineage>
        <taxon>Eukaryota</taxon>
        <taxon>Metazoa</taxon>
        <taxon>Ecdysozoa</taxon>
        <taxon>Arthropoda</taxon>
        <taxon>Hexapoda</taxon>
        <taxon>Insecta</taxon>
        <taxon>Pterygota</taxon>
        <taxon>Neoptera</taxon>
        <taxon>Endopterygota</taxon>
        <taxon>Diptera</taxon>
        <taxon>Nematocera</taxon>
        <taxon>Culicoidea</taxon>
        <taxon>Culicidae</taxon>
        <taxon>Anophelinae</taxon>
        <taxon>Anopheles</taxon>
    </lineage>
</organism>
<evidence type="ECO:0000256" key="25">
    <source>
        <dbReference type="ARBA" id="ARBA00053480"/>
    </source>
</evidence>
<dbReference type="GO" id="GO:0000139">
    <property type="term" value="C:Golgi membrane"/>
    <property type="evidence" value="ECO:0007669"/>
    <property type="project" value="UniProtKB-SubCell"/>
</dbReference>
<evidence type="ECO:0000256" key="20">
    <source>
        <dbReference type="ARBA" id="ARBA00023159"/>
    </source>
</evidence>
<dbReference type="EnsemblMetazoa" id="ADIR000551-RA">
    <property type="protein sequence ID" value="ADIR000551-PA"/>
    <property type="gene ID" value="ADIR000551"/>
</dbReference>
<comment type="subunit">
    <text evidence="26">Binds to the beta-catenin homolog arm or to gro.</text>
</comment>
<evidence type="ECO:0000256" key="11">
    <source>
        <dbReference type="ARBA" id="ARBA00022687"/>
    </source>
</evidence>
<dbReference type="UniPathway" id="UPA00222"/>
<feature type="compositionally biased region" description="Gly residues" evidence="29">
    <location>
        <begin position="527"/>
        <end position="536"/>
    </location>
</feature>
<dbReference type="FunFam" id="3.90.550.10:FF:000041">
    <property type="entry name" value="UDP-glucose ceramide glucosyltransferase"/>
    <property type="match status" value="1"/>
</dbReference>
<feature type="DNA-binding region" description="HMG box" evidence="28">
    <location>
        <begin position="837"/>
        <end position="905"/>
    </location>
</feature>
<dbReference type="GO" id="GO:0003677">
    <property type="term" value="F:DNA binding"/>
    <property type="evidence" value="ECO:0007669"/>
    <property type="project" value="UniProtKB-UniRule"/>
</dbReference>
<evidence type="ECO:0000256" key="24">
    <source>
        <dbReference type="ARBA" id="ARBA00048104"/>
    </source>
</evidence>
<evidence type="ECO:0000256" key="19">
    <source>
        <dbReference type="ARBA" id="ARBA00023136"/>
    </source>
</evidence>
<keyword evidence="15" id="KW-0805">Transcription regulation</keyword>
<feature type="compositionally biased region" description="Low complexity" evidence="29">
    <location>
        <begin position="818"/>
        <end position="831"/>
    </location>
</feature>
<keyword evidence="9" id="KW-0328">Glycosyltransferase</keyword>
<dbReference type="GO" id="GO:0001228">
    <property type="term" value="F:DNA-binding transcription activator activity, RNA polymerase II-specific"/>
    <property type="evidence" value="ECO:0007669"/>
    <property type="project" value="UniProtKB-ARBA"/>
</dbReference>
<evidence type="ECO:0000259" key="31">
    <source>
        <dbReference type="PROSITE" id="PS50118"/>
    </source>
</evidence>
<dbReference type="Pfam" id="PF08347">
    <property type="entry name" value="CTNNB1_binding"/>
    <property type="match status" value="1"/>
</dbReference>
<dbReference type="GO" id="GO:0007476">
    <property type="term" value="P:imaginal disc-derived wing morphogenesis"/>
    <property type="evidence" value="ECO:0007669"/>
    <property type="project" value="UniProtKB-ARBA"/>
</dbReference>
<keyword evidence="13" id="KW-0709">Segmentation polarity protein</keyword>
<evidence type="ECO:0000256" key="14">
    <source>
        <dbReference type="ARBA" id="ARBA00022989"/>
    </source>
</evidence>
<dbReference type="GO" id="GO:0007435">
    <property type="term" value="P:salivary gland morphogenesis"/>
    <property type="evidence" value="ECO:0007669"/>
    <property type="project" value="UniProtKB-ARBA"/>
</dbReference>
<evidence type="ECO:0000256" key="9">
    <source>
        <dbReference type="ARBA" id="ARBA00022676"/>
    </source>
</evidence>